<feature type="region of interest" description="Disordered" evidence="1">
    <location>
        <begin position="79"/>
        <end position="108"/>
    </location>
</feature>
<evidence type="ECO:0000256" key="1">
    <source>
        <dbReference type="SAM" id="MobiDB-lite"/>
    </source>
</evidence>
<organism evidence="2">
    <name type="scientific">Culex pipiens</name>
    <name type="common">House mosquito</name>
    <dbReference type="NCBI Taxonomy" id="7175"/>
    <lineage>
        <taxon>Eukaryota</taxon>
        <taxon>Metazoa</taxon>
        <taxon>Ecdysozoa</taxon>
        <taxon>Arthropoda</taxon>
        <taxon>Hexapoda</taxon>
        <taxon>Insecta</taxon>
        <taxon>Pterygota</taxon>
        <taxon>Neoptera</taxon>
        <taxon>Endopterygota</taxon>
        <taxon>Diptera</taxon>
        <taxon>Nematocera</taxon>
        <taxon>Culicoidea</taxon>
        <taxon>Culicidae</taxon>
        <taxon>Culicinae</taxon>
        <taxon>Culicini</taxon>
        <taxon>Culex</taxon>
        <taxon>Culex</taxon>
    </lineage>
</organism>
<proteinExistence type="predicted"/>
<reference evidence="2" key="1">
    <citation type="submission" date="2021-05" db="EMBL/GenBank/DDBJ databases">
        <authorList>
            <person name="Alioto T."/>
            <person name="Alioto T."/>
            <person name="Gomez Garrido J."/>
        </authorList>
    </citation>
    <scope>NUCLEOTIDE SEQUENCE</scope>
</reference>
<dbReference type="EMBL" id="HBUE01168509">
    <property type="protein sequence ID" value="CAG6513755.1"/>
    <property type="molecule type" value="Transcribed_RNA"/>
</dbReference>
<dbReference type="EMBL" id="HBUE01273858">
    <property type="protein sequence ID" value="CAG6565235.1"/>
    <property type="molecule type" value="Transcribed_RNA"/>
</dbReference>
<dbReference type="AlphaFoldDB" id="A0A8D8J1F9"/>
<accession>A0A8D8J1F9</accession>
<sequence>MPMSGPAGQRQSQLTCGMITIGFSSASGIFSCRRSRWNRSVIFLYVEPFDPLDELDADELGEKLLSGMYLGCWGFSSPAGLSRRSSSLRSPSLPSAPSSIGSSMSHVN</sequence>
<protein>
    <submittedName>
        <fullName evidence="2">(northern house mosquito) hypothetical protein</fullName>
    </submittedName>
</protein>
<name>A0A8D8J1F9_CULPI</name>
<evidence type="ECO:0000313" key="2">
    <source>
        <dbReference type="EMBL" id="CAG6565235.1"/>
    </source>
</evidence>